<dbReference type="InterPro" id="IPR051093">
    <property type="entry name" value="Neuroligin/BSAL"/>
</dbReference>
<evidence type="ECO:0000313" key="6">
    <source>
        <dbReference type="EMBL" id="KRY60274.1"/>
    </source>
</evidence>
<evidence type="ECO:0000256" key="3">
    <source>
        <dbReference type="SAM" id="Phobius"/>
    </source>
</evidence>
<feature type="domain" description="Carboxylesterase type B" evidence="5">
    <location>
        <begin position="39"/>
        <end position="568"/>
    </location>
</feature>
<dbReference type="Proteomes" id="UP000054653">
    <property type="component" value="Unassembled WGS sequence"/>
</dbReference>
<dbReference type="PANTHER" id="PTHR43903">
    <property type="entry name" value="NEUROLIGIN"/>
    <property type="match status" value="1"/>
</dbReference>
<name>A0A0V1DGN5_TRIBR</name>
<dbReference type="InterPro" id="IPR019819">
    <property type="entry name" value="Carboxylesterase_B_CS"/>
</dbReference>
<sequence length="632" mass="72166">MGSKIENSAFFASRERCSLLCLFLIRLSLATTRDNHPIELTISSGSIRGEFITLDAQYFTVFKGIPYAAPPVGAQRFQPPIQPASWRGVMNATHYGPCCLQNYEQYKGSRLVELAQIRRSEDCLYLNVFAPPQYYNESLPVIVWIHGGDFQTGSPADYKQDAILRNFVSRQIVFVSISYRLGPIVKCKFAGFVSSGDDILPGNNGLWDQIEALRWIQRNIAFFGGDPSRVTVMGQGSGAASASLLALSPYSEGLLHRAILLSGSALSPGMIRTSAVNATWLLQEHLGCRAFNSSQLLDCIKVRHKNEIFDITRPRFAWDNYEEWVPVVDGYGHLIPEYPEKMLSKKGARRVPILLGTTRHESALQFRILKNRPDRNLTLISERRAEALVDNLTMNYYQFNNHRLITEGCYHEYIYRPMAPNASKNTLSESIMEMHSDFWYHAPATRLAQIYEQNNVPVYLYSLDHISDSLFNDDDEWKGVFHGTDLIFLFDLDVDFATHYTYKNWQIDRRVTEIFAEMLCNFAREGNPTPDDSDLPKWQRFNSSTLNYMSITDHPSMKISFHWRGHQFWNVYARSLDGVDVGNLRYIASLAKELESYQMATWVLLSTTTFFAIILIGLACYCTRKDVDDADM</sequence>
<keyword evidence="6" id="KW-0378">Hydrolase</keyword>
<organism evidence="6 7">
    <name type="scientific">Trichinella britovi</name>
    <name type="common">Parasitic roundworm</name>
    <dbReference type="NCBI Taxonomy" id="45882"/>
    <lineage>
        <taxon>Eukaryota</taxon>
        <taxon>Metazoa</taxon>
        <taxon>Ecdysozoa</taxon>
        <taxon>Nematoda</taxon>
        <taxon>Enoplea</taxon>
        <taxon>Dorylaimia</taxon>
        <taxon>Trichinellida</taxon>
        <taxon>Trichinellidae</taxon>
        <taxon>Trichinella</taxon>
    </lineage>
</organism>
<dbReference type="ESTHER" id="trisp-e5s5l6">
    <property type="family name" value="OtherNon-catalytic_C"/>
</dbReference>
<keyword evidence="7" id="KW-1185">Reference proteome</keyword>
<dbReference type="AlphaFoldDB" id="A0A0V1DGN5"/>
<keyword evidence="3" id="KW-0472">Membrane</keyword>
<dbReference type="SUPFAM" id="SSF53474">
    <property type="entry name" value="alpha/beta-Hydrolases"/>
    <property type="match status" value="1"/>
</dbReference>
<evidence type="ECO:0000256" key="2">
    <source>
        <dbReference type="ARBA" id="ARBA00022729"/>
    </source>
</evidence>
<dbReference type="EMBL" id="JYDI01000007">
    <property type="protein sequence ID" value="KRY60274.1"/>
    <property type="molecule type" value="Genomic_DNA"/>
</dbReference>
<comment type="similarity">
    <text evidence="1">Belongs to the type-B carboxylesterase/lipase family.</text>
</comment>
<keyword evidence="2 4" id="KW-0732">Signal</keyword>
<dbReference type="Pfam" id="PF00135">
    <property type="entry name" value="COesterase"/>
    <property type="match status" value="1"/>
</dbReference>
<feature type="transmembrane region" description="Helical" evidence="3">
    <location>
        <begin position="599"/>
        <end position="622"/>
    </location>
</feature>
<protein>
    <submittedName>
        <fullName evidence="6">Pyrethroid hydrolase Ces2e</fullName>
    </submittedName>
</protein>
<evidence type="ECO:0000256" key="1">
    <source>
        <dbReference type="ARBA" id="ARBA00005964"/>
    </source>
</evidence>
<keyword evidence="3" id="KW-1133">Transmembrane helix</keyword>
<reference evidence="6 7" key="1">
    <citation type="submission" date="2015-01" db="EMBL/GenBank/DDBJ databases">
        <title>Evolution of Trichinella species and genotypes.</title>
        <authorList>
            <person name="Korhonen P.K."/>
            <person name="Edoardo P."/>
            <person name="Giuseppe L.R."/>
            <person name="Gasser R.B."/>
        </authorList>
    </citation>
    <scope>NUCLEOTIDE SEQUENCE [LARGE SCALE GENOMIC DNA]</scope>
    <source>
        <strain evidence="6">ISS120</strain>
    </source>
</reference>
<proteinExistence type="inferred from homology"/>
<comment type="caution">
    <text evidence="6">The sequence shown here is derived from an EMBL/GenBank/DDBJ whole genome shotgun (WGS) entry which is preliminary data.</text>
</comment>
<keyword evidence="3" id="KW-0812">Transmembrane</keyword>
<evidence type="ECO:0000259" key="5">
    <source>
        <dbReference type="Pfam" id="PF00135"/>
    </source>
</evidence>
<feature type="signal peptide" evidence="4">
    <location>
        <begin position="1"/>
        <end position="30"/>
    </location>
</feature>
<accession>A0A0V1DGN5</accession>
<dbReference type="OrthoDB" id="19653at2759"/>
<feature type="chain" id="PRO_5006876766" evidence="4">
    <location>
        <begin position="31"/>
        <end position="632"/>
    </location>
</feature>
<evidence type="ECO:0000256" key="4">
    <source>
        <dbReference type="SAM" id="SignalP"/>
    </source>
</evidence>
<dbReference type="OMA" id="HTRFGYE"/>
<dbReference type="InterPro" id="IPR002018">
    <property type="entry name" value="CarbesteraseB"/>
</dbReference>
<dbReference type="STRING" id="45882.A0A0V1DGN5"/>
<dbReference type="InterPro" id="IPR029058">
    <property type="entry name" value="AB_hydrolase_fold"/>
</dbReference>
<gene>
    <name evidence="6" type="primary">Ces2e</name>
    <name evidence="6" type="ORF">T03_10732</name>
</gene>
<dbReference type="GO" id="GO:0016787">
    <property type="term" value="F:hydrolase activity"/>
    <property type="evidence" value="ECO:0007669"/>
    <property type="project" value="UniProtKB-KW"/>
</dbReference>
<dbReference type="Gene3D" id="3.40.50.1820">
    <property type="entry name" value="alpha/beta hydrolase"/>
    <property type="match status" value="1"/>
</dbReference>
<dbReference type="PROSITE" id="PS00941">
    <property type="entry name" value="CARBOXYLESTERASE_B_2"/>
    <property type="match status" value="1"/>
</dbReference>
<evidence type="ECO:0000313" key="7">
    <source>
        <dbReference type="Proteomes" id="UP000054653"/>
    </source>
</evidence>